<sequence>MTVFGVRRRVGGVSRFERGREPRGRRVVVEAERVEGVRVGAQLVALPQQRSGLHEAQGKTLGLEPEVARPVRLVLGEDPADRALEEFEAARAVEAAEEDLFEQGVGGGRRYIGRGRDQEGALGRGVEQLVERAAAELHVVQDDDRADLVDEPEQFLPLRPVEIALVNGGEEVVEEVARGAPVAGEADDAVGGEVRAVLGHGVQQDGAAGAGGAGEADGAAAREEPYEPLALLLALQERQPGPRRSGRDGRLGGAGGLGALGRSELHRPGWPLARRAGLYLAAVDGVDGEQVVARDELDGAGDHRRVLSEV</sequence>
<proteinExistence type="predicted"/>
<gene>
    <name evidence="1" type="ORF">SAVMC3_33190</name>
</gene>
<protein>
    <submittedName>
        <fullName evidence="1">Uncharacterized protein</fullName>
    </submittedName>
</protein>
<dbReference type="AlphaFoldDB" id="A0A499VCW0"/>
<name>A0A499VCW0_STRAX</name>
<dbReference type="EMBL" id="AP019621">
    <property type="protein sequence ID" value="BBJ50690.1"/>
    <property type="molecule type" value="Genomic_DNA"/>
</dbReference>
<evidence type="ECO:0000313" key="1">
    <source>
        <dbReference type="EMBL" id="BBJ50690.1"/>
    </source>
</evidence>
<organism evidence="1">
    <name type="scientific">Streptomyces avermitilis</name>
    <dbReference type="NCBI Taxonomy" id="33903"/>
    <lineage>
        <taxon>Bacteria</taxon>
        <taxon>Bacillati</taxon>
        <taxon>Actinomycetota</taxon>
        <taxon>Actinomycetes</taxon>
        <taxon>Kitasatosporales</taxon>
        <taxon>Streptomycetaceae</taxon>
        <taxon>Streptomyces</taxon>
    </lineage>
</organism>
<accession>A0A499VCW0</accession>
<reference evidence="1" key="1">
    <citation type="submission" date="2019-04" db="EMBL/GenBank/DDBJ databases">
        <title>Draft genome sequences of Streptomyces avermitilis MC3.</title>
        <authorList>
            <person name="Komaki H."/>
            <person name="Tamura T."/>
            <person name="Hosoyama A."/>
        </authorList>
    </citation>
    <scope>NUCLEOTIDE SEQUENCE</scope>
    <source>
        <strain evidence="1">MC3</strain>
    </source>
</reference>